<sequence length="800" mass="93465">MFQIYCFHLKHFIIFVEIKNVALIRRAIKYLINYRKLTVVALAAFLFSCSPVKFVPEDRYLLNKVEVEVDNSTINKEEAKLQIRQKENYKILGFAKFYLWMYNLSSKKKANSWLKKIGEPPEVFDESLVGASEARLKQYLGNKGFFRANVNTDVMVNENRRKANVRYKVETGEQYKIRKVNYHISDSTLKVLFFNDSAKAFIRPGTPFDFSLLEQQRSKIVNLFKNEGYYYFSKDEVSYLADSSLYEKEVVLDLYIGSSPEQSSEKKFEPYSLNHFYISVLPGSVPVSAESSRFWQFSDTIRWENHTLFSNPEIRYRPRLFDSMLQMKNGSLYRLDDARHTFDAFNRLRQFRFIDIQFSEPEMPVDTNLLDCHIRLAPLSKQAVSFDVEGTNTSGNLGMAGNVNFQHRNMFRGAEVLQLNLKGAIERQQRTNKNVTEYFNTRELGSEMSLTIPKILGTRKLVDAFWNLLPKTIFTVGYNYQRRPEYTRTISSLKFGYDWMTSEYRKHTWNLLDFNMVTLYQFDPSFIEMIKDLYIKSSFTDHLIFAMNYSFVHNTHKLGTFQNYFYLRFNVESAGNLLYLLSETLDRKQTQVVDSSGPGTSEFYTLFKTRFAQYIKSDLEFRYGYIIDKYNAIVGRAFFGAGLPYGNFDVLPFEKKYFTGGANGIRAWQVRALGPGTYKAPENEYPNQSSDIKLEANLEYRFKLMSFLEGALFFDAGNIWAINEKDNRPGAQFKLNEFYKQLALGTGTGFRFDFNYFIFRLDLGMKLRDPSQEADNGWIIGHRKYTGDDFNISFAIGYPF</sequence>
<comment type="subcellular location">
    <subcellularLocation>
        <location evidence="1">Membrane</location>
    </subcellularLocation>
</comment>
<dbReference type="Pfam" id="PF07244">
    <property type="entry name" value="POTRA"/>
    <property type="match status" value="1"/>
</dbReference>
<dbReference type="GO" id="GO:0019867">
    <property type="term" value="C:outer membrane"/>
    <property type="evidence" value="ECO:0007669"/>
    <property type="project" value="InterPro"/>
</dbReference>
<evidence type="ECO:0000313" key="8">
    <source>
        <dbReference type="EMBL" id="SHF63942.1"/>
    </source>
</evidence>
<accession>A0A1M5DB86</accession>
<name>A0A1M5DB86_9BACT</name>
<dbReference type="InterPro" id="IPR039910">
    <property type="entry name" value="D15-like"/>
</dbReference>
<organism evidence="8 9">
    <name type="scientific">Mariniphaga anaerophila</name>
    <dbReference type="NCBI Taxonomy" id="1484053"/>
    <lineage>
        <taxon>Bacteria</taxon>
        <taxon>Pseudomonadati</taxon>
        <taxon>Bacteroidota</taxon>
        <taxon>Bacteroidia</taxon>
        <taxon>Marinilabiliales</taxon>
        <taxon>Prolixibacteraceae</taxon>
        <taxon>Mariniphaga</taxon>
    </lineage>
</organism>
<keyword evidence="4" id="KW-0472">Membrane</keyword>
<dbReference type="Gene3D" id="3.10.20.310">
    <property type="entry name" value="membrane protein fhac"/>
    <property type="match status" value="1"/>
</dbReference>
<dbReference type="STRING" id="1484053.SAMN05444274_10711"/>
<feature type="domain" description="POTRA" evidence="7">
    <location>
        <begin position="74"/>
        <end position="172"/>
    </location>
</feature>
<evidence type="ECO:0000259" key="6">
    <source>
        <dbReference type="Pfam" id="PF01103"/>
    </source>
</evidence>
<gene>
    <name evidence="8" type="ORF">SAMN05444274_10711</name>
</gene>
<dbReference type="Proteomes" id="UP000184164">
    <property type="component" value="Unassembled WGS sequence"/>
</dbReference>
<dbReference type="PANTHER" id="PTHR12815:SF47">
    <property type="entry name" value="TRANSLOCATION AND ASSEMBLY MODULE SUBUNIT TAMA"/>
    <property type="match status" value="1"/>
</dbReference>
<dbReference type="PANTHER" id="PTHR12815">
    <property type="entry name" value="SORTING AND ASSEMBLY MACHINERY SAMM50 PROTEIN FAMILY MEMBER"/>
    <property type="match status" value="1"/>
</dbReference>
<evidence type="ECO:0000256" key="4">
    <source>
        <dbReference type="ARBA" id="ARBA00023136"/>
    </source>
</evidence>
<evidence type="ECO:0000256" key="2">
    <source>
        <dbReference type="ARBA" id="ARBA00022692"/>
    </source>
</evidence>
<keyword evidence="9" id="KW-1185">Reference proteome</keyword>
<protein>
    <submittedName>
        <fullName evidence="8">Outer membrane protein assembly factor BamA</fullName>
    </submittedName>
</protein>
<evidence type="ECO:0000256" key="5">
    <source>
        <dbReference type="ARBA" id="ARBA00023237"/>
    </source>
</evidence>
<reference evidence="8 9" key="1">
    <citation type="submission" date="2016-11" db="EMBL/GenBank/DDBJ databases">
        <authorList>
            <person name="Jaros S."/>
            <person name="Januszkiewicz K."/>
            <person name="Wedrychowicz H."/>
        </authorList>
    </citation>
    <scope>NUCLEOTIDE SEQUENCE [LARGE SCALE GENOMIC DNA]</scope>
    <source>
        <strain evidence="8 9">DSM 26910</strain>
    </source>
</reference>
<evidence type="ECO:0000256" key="3">
    <source>
        <dbReference type="ARBA" id="ARBA00022729"/>
    </source>
</evidence>
<evidence type="ECO:0000313" key="9">
    <source>
        <dbReference type="Proteomes" id="UP000184164"/>
    </source>
</evidence>
<proteinExistence type="predicted"/>
<feature type="domain" description="Bacterial surface antigen (D15)" evidence="6">
    <location>
        <begin position="418"/>
        <end position="798"/>
    </location>
</feature>
<keyword evidence="3" id="KW-0732">Signal</keyword>
<evidence type="ECO:0000256" key="1">
    <source>
        <dbReference type="ARBA" id="ARBA00004370"/>
    </source>
</evidence>
<dbReference type="EMBL" id="FQUM01000007">
    <property type="protein sequence ID" value="SHF63942.1"/>
    <property type="molecule type" value="Genomic_DNA"/>
</dbReference>
<dbReference type="Pfam" id="PF01103">
    <property type="entry name" value="Omp85"/>
    <property type="match status" value="1"/>
</dbReference>
<dbReference type="InterPro" id="IPR010827">
    <property type="entry name" value="BamA/TamA_POTRA"/>
</dbReference>
<dbReference type="Gene3D" id="2.40.160.50">
    <property type="entry name" value="membrane protein fhac: a member of the omp85/tpsb transporter family"/>
    <property type="match status" value="1"/>
</dbReference>
<evidence type="ECO:0000259" key="7">
    <source>
        <dbReference type="Pfam" id="PF07244"/>
    </source>
</evidence>
<dbReference type="OrthoDB" id="9814535at2"/>
<dbReference type="AlphaFoldDB" id="A0A1M5DB86"/>
<keyword evidence="2" id="KW-0812">Transmembrane</keyword>
<keyword evidence="5" id="KW-0998">Cell outer membrane</keyword>
<dbReference type="InterPro" id="IPR000184">
    <property type="entry name" value="Bac_surfAg_D15"/>
</dbReference>